<feature type="domain" description="Fibronectin type-III" evidence="2">
    <location>
        <begin position="1439"/>
        <end position="1525"/>
    </location>
</feature>
<dbReference type="SMART" id="SM00060">
    <property type="entry name" value="FN3"/>
    <property type="match status" value="9"/>
</dbReference>
<feature type="domain" description="Fibronectin type-III" evidence="2">
    <location>
        <begin position="1123"/>
        <end position="1210"/>
    </location>
</feature>
<dbReference type="InterPro" id="IPR003961">
    <property type="entry name" value="FN3_dom"/>
</dbReference>
<gene>
    <name evidence="3" type="ORF">TetV_425</name>
</gene>
<name>A0A2P0VNL6_9VIRU</name>
<evidence type="ECO:0000259" key="2">
    <source>
        <dbReference type="SMART" id="SM00060"/>
    </source>
</evidence>
<feature type="domain" description="Fibronectin type-III" evidence="2">
    <location>
        <begin position="606"/>
        <end position="681"/>
    </location>
</feature>
<evidence type="ECO:0000313" key="4">
    <source>
        <dbReference type="Proteomes" id="UP000244773"/>
    </source>
</evidence>
<evidence type="ECO:0000313" key="3">
    <source>
        <dbReference type="EMBL" id="AUF82507.1"/>
    </source>
</evidence>
<feature type="domain" description="Fibronectin type-III" evidence="2">
    <location>
        <begin position="504"/>
        <end position="577"/>
    </location>
</feature>
<dbReference type="InterPro" id="IPR036116">
    <property type="entry name" value="FN3_sf"/>
</dbReference>
<evidence type="ECO:0000256" key="1">
    <source>
        <dbReference type="SAM" id="MobiDB-lite"/>
    </source>
</evidence>
<dbReference type="EMBL" id="KY322437">
    <property type="protein sequence ID" value="AUF82507.1"/>
    <property type="molecule type" value="Genomic_DNA"/>
</dbReference>
<feature type="domain" description="Fibronectin type-III" evidence="2">
    <location>
        <begin position="386"/>
        <end position="474"/>
    </location>
</feature>
<sequence>MSIGLISSNYSQHEPFSSPFPSSGRIENLKHDDDSSCSWNVSENWPVSIKIIFQKISNITGYYICPSSEFHLCPTKWEIAVYKDSRIDPVFLVYHNTVTTVPWFNNSSRFFELPLQHIRTVLVRFQTGQRFTPLSLSQVYFTGNEDNSPPVIDYATKAFNYFSNAIELLFSVHDNVEIYSIYILIKSASDTPTREDMILHGVKLPGSAKFYSYNTAYELTPYSSWIMALDVNGNESTIEQFEPNLFITPGFVKPLITFPEMQKGVESYDEIDTSFNINSNSDISEIIILFLNYYKEPSLGNFYNFGVTLNGNVRSYKATNLFTGRWFSWIICKNQYGIYSDIVQFYPNSLVVVNTQKSYPPVIEPPDQGIGGGEGLDPDSDVNNAPSIVSANMHLGSDSSTEITFSFSVTDTDNDVNYIYILLKTSNESPLLQDMLDNGIQISPNLNLYIQRNLSENTTYYAWIMATDTTNRNSFILPFTPNFLTTTSTVPLVETATMELGDKPYSEINLLYSITDAGNDLSSVYVLIKESSSVPSDTEMKNADSLLSTSVFYTKTGLQENTTYYAWIMGEDSLGNTTTISAFSPPSLTTTSTVPSVLSAVMTLGQNPASELRFSFNVYDEGSDMNSIYISISQNSITPTVTQMRSSISVPSSSNVYQESGLQENTGYYAWIMGEDVLGNTSQVTPFFPSNLTTSSSSPTVNEAVMVLGPDTYSEITFTFIINDFGDDLSNIYIYISESSNTPNVIDMKSGIKLIASENHYLQTGLDENTEYYAWIMAEDSSENTSEIIPFSPSSVVTNNSIPVVKKALMYPGKNPESELRLVYFLQDNNKNIETVYILVSEYALTPSVPLMKSNLTETHTFITRFNTTAQIHIEYGLKEDTLYYAWIMGEDSNRNVSEITPFNPPYLRTSKTVPAVSSAFMHLGEKPYSEIDLAFVVEDKGDDLESIYIRISESSVPPSEEEMRLSDRVSPLLDHSVARNLSENTTYYAWVMGEDLSGNVSAVTPFVPNSLTTSVSIPSVDVATMRLGIDKSSQIIALFKVSDAGNDITSIYIYFSELSVEPSVEDMKASTKLSRLTKTYIETGLSENTTYYAWLMAEDLLGNNSSVQAFSPSHITTVDVTPPYIDSATVVAGSDPSSQLDMSFSVSDSGGVQDIYLHVSESIYKPSKDVMFLSEKLPSNATSFTKSGLNDSTNYRCWIMAVDTANNESIITAFTPEYIKTSDSTPPVVDSATMSLSDIDPYNFINFVYDTSDNTEVERVYIYYSTASATPTENDMTTGTEMNLKSGVLVQGGFSDSTTYYAWIMAEDTSGNYSSVTAFQPASITTANNDPPTILTATMELSEENPSSSIIQTFTISNVALLKYIYVLTRDTPNEPSVNVMKTIGTRLEPTVTTHVVESLNDHTDYYCWIMATNIANNDSVVTAFTPNLLKTTDSTAPIVSSSMTLGSDGSSEVNVTLNVTDNDEIYRTYILFQETNDYPTYDDFINEGDFVYLSSTTYVKRGLSSNTEYFAFIASEDNTGNISETQDIYPGSIITKSNDAVFSYTVQPGSWETVSIGKKITHDGTKYKYDYSTIPFFNSSMRIDYNSTGYRKIITTGSSKKVYCMGLLEWTNSIPSASNNYSIYGLNWNYTGYYLLLKHGNENIPCLIYESELTDSIEAVITGPVFVLYGQEVTGYTDDADPPDVTSAMVLGTDPTSEIDVSISTSDNDVDTTFILIQEENTTPTFVECLEHGNPTTVTNGVYTHTGLSPDTQYYGFIASIDTSGNYSSVGTISPGSIHTNSNIVPIQYTITPNSWSIVKIGNHVYHDGIKYKYDYSHVPFFNSSMYIDEYSSGFRRIDTVGSAEKIYCMAFWNWTTSSPSPANGYNIYGLQWTYTGYYLVLSHGKNKYTCNIYESSIRDSLHESTYGPIFLLYKS</sequence>
<organism evidence="3">
    <name type="scientific">Tetraselmis virus 1</name>
    <dbReference type="NCBI Taxonomy" id="2060617"/>
    <lineage>
        <taxon>Viruses</taxon>
        <taxon>Varidnaviria</taxon>
        <taxon>Bamfordvirae</taxon>
        <taxon>Nucleocytoviricota</taxon>
        <taxon>Megaviricetes</taxon>
        <taxon>Imitervirales</taxon>
        <taxon>Allomimiviridae</taxon>
        <taxon>Oceanusvirus</taxon>
        <taxon>Oceanusvirus kaneohense</taxon>
    </lineage>
</organism>
<keyword evidence="4" id="KW-1185">Reference proteome</keyword>
<dbReference type="SUPFAM" id="SSF49265">
    <property type="entry name" value="Fibronectin type III"/>
    <property type="match status" value="3"/>
</dbReference>
<dbReference type="Proteomes" id="UP000244773">
    <property type="component" value="Segment"/>
</dbReference>
<accession>A0A2P0VNL6</accession>
<feature type="domain" description="Fibronectin type-III" evidence="2">
    <location>
        <begin position="1330"/>
        <end position="1421"/>
    </location>
</feature>
<proteinExistence type="predicted"/>
<feature type="domain" description="Fibronectin type-III" evidence="2">
    <location>
        <begin position="1684"/>
        <end position="1770"/>
    </location>
</feature>
<feature type="domain" description="Fibronectin type-III" evidence="2">
    <location>
        <begin position="686"/>
        <end position="786"/>
    </location>
</feature>
<feature type="region of interest" description="Disordered" evidence="1">
    <location>
        <begin position="1"/>
        <end position="21"/>
    </location>
</feature>
<feature type="domain" description="Fibronectin type-III" evidence="2">
    <location>
        <begin position="1009"/>
        <end position="1105"/>
    </location>
</feature>
<reference evidence="3" key="1">
    <citation type="journal article" date="2018" name="Virology">
        <title>A giant virus infecting green algae encodes key fermentation genes.</title>
        <authorList>
            <person name="Schvarcz C.R."/>
            <person name="Steward G.F."/>
        </authorList>
    </citation>
    <scope>NUCLEOTIDE SEQUENCE [LARGE SCALE GENOMIC DNA]</scope>
</reference>
<protein>
    <submittedName>
        <fullName evidence="3">Fibronectin type III domain-containing protein</fullName>
    </submittedName>
</protein>